<dbReference type="Proteomes" id="UP000469440">
    <property type="component" value="Unassembled WGS sequence"/>
</dbReference>
<gene>
    <name evidence="1" type="ORF">CAFE_20560</name>
</gene>
<comment type="caution">
    <text evidence="1">The sequence shown here is derived from an EMBL/GenBank/DDBJ whole genome shotgun (WGS) entry which is preliminary data.</text>
</comment>
<keyword evidence="2" id="KW-1185">Reference proteome</keyword>
<proteinExistence type="predicted"/>
<organism evidence="1 2">
    <name type="scientific">Caproicibacter fermentans</name>
    <dbReference type="NCBI Taxonomy" id="2576756"/>
    <lineage>
        <taxon>Bacteria</taxon>
        <taxon>Bacillati</taxon>
        <taxon>Bacillota</taxon>
        <taxon>Clostridia</taxon>
        <taxon>Eubacteriales</taxon>
        <taxon>Acutalibacteraceae</taxon>
        <taxon>Caproicibacter</taxon>
    </lineage>
</organism>
<reference evidence="1 2" key="1">
    <citation type="submission" date="2019-09" db="EMBL/GenBank/DDBJ databases">
        <title>Genome sequence of Clostridium sp. EA1.</title>
        <authorList>
            <person name="Poehlein A."/>
            <person name="Bengelsdorf F.R."/>
            <person name="Daniel R."/>
        </authorList>
    </citation>
    <scope>NUCLEOTIDE SEQUENCE [LARGE SCALE GENOMIC DNA]</scope>
    <source>
        <strain evidence="1 2">EA1</strain>
    </source>
</reference>
<dbReference type="AlphaFoldDB" id="A0A6N8I1D5"/>
<sequence length="207" mass="23989">MLTLLQSQPKIKPSMPLLWIKAFQNALLQGDSKKIIVAGVKYINASRPTKDKADAEQAQGRMDLINCIQMFMARLTPKEFMQLFPIKKDYDGDRWGCKDYFYTMERIREMDQDKPIGGELELFNFLWDYWNWEIDEFLVESFSSMDALMHSKGKEGPMDMLMDGMGMTPYYMKKDPVTGTEFMINGDTGKSVSIKKAVPRYLKLIES</sequence>
<name>A0A6N8I1D5_9FIRM</name>
<evidence type="ECO:0000313" key="1">
    <source>
        <dbReference type="EMBL" id="MVB11343.1"/>
    </source>
</evidence>
<dbReference type="OrthoDB" id="9815272at2"/>
<dbReference type="EMBL" id="VWXL01000053">
    <property type="protein sequence ID" value="MVB11343.1"/>
    <property type="molecule type" value="Genomic_DNA"/>
</dbReference>
<dbReference type="RefSeq" id="WP_156990590.1">
    <property type="nucleotide sequence ID" value="NZ_VWXL01000053.1"/>
</dbReference>
<accession>A0A6N8I1D5</accession>
<protein>
    <submittedName>
        <fullName evidence="1">Uncharacterized protein</fullName>
    </submittedName>
</protein>
<evidence type="ECO:0000313" key="2">
    <source>
        <dbReference type="Proteomes" id="UP000469440"/>
    </source>
</evidence>